<feature type="domain" description="Carrier" evidence="10">
    <location>
        <begin position="261"/>
        <end position="336"/>
    </location>
</feature>
<evidence type="ECO:0000256" key="6">
    <source>
        <dbReference type="ARBA" id="ARBA00022737"/>
    </source>
</evidence>
<dbReference type="CDD" id="cd05930">
    <property type="entry name" value="A_NRPS"/>
    <property type="match status" value="2"/>
</dbReference>
<dbReference type="GO" id="GO:0008610">
    <property type="term" value="P:lipid biosynthetic process"/>
    <property type="evidence" value="ECO:0007669"/>
    <property type="project" value="UniProtKB-ARBA"/>
</dbReference>
<dbReference type="Gene3D" id="3.40.50.12780">
    <property type="entry name" value="N-terminal domain of ligase-like"/>
    <property type="match status" value="2"/>
</dbReference>
<keyword evidence="3" id="KW-0596">Phosphopantetheine</keyword>
<dbReference type="SUPFAM" id="SSF47336">
    <property type="entry name" value="ACP-like"/>
    <property type="match status" value="2"/>
</dbReference>
<dbReference type="SUPFAM" id="SSF56801">
    <property type="entry name" value="Acetyl-CoA synthetase-like"/>
    <property type="match status" value="2"/>
</dbReference>
<dbReference type="Gene3D" id="1.10.1200.10">
    <property type="entry name" value="ACP-like"/>
    <property type="match status" value="2"/>
</dbReference>
<gene>
    <name evidence="11" type="ORF">DNH61_25420</name>
</gene>
<keyword evidence="6" id="KW-0677">Repeat</keyword>
<dbReference type="PROSITE" id="PS00455">
    <property type="entry name" value="AMP_BINDING"/>
    <property type="match status" value="1"/>
</dbReference>
<keyword evidence="4" id="KW-0597">Phosphoprotein</keyword>
<dbReference type="GO" id="GO:0043041">
    <property type="term" value="P:amino acid activation for nonribosomal peptide biosynthetic process"/>
    <property type="evidence" value="ECO:0007669"/>
    <property type="project" value="TreeGrafter"/>
</dbReference>
<name>A0A2W1KZA5_9BACL</name>
<dbReference type="SUPFAM" id="SSF52777">
    <property type="entry name" value="CoA-dependent acyltransferases"/>
    <property type="match status" value="4"/>
</dbReference>
<dbReference type="FunFam" id="1.10.1200.10:FF:000005">
    <property type="entry name" value="Nonribosomal peptide synthetase 1"/>
    <property type="match status" value="2"/>
</dbReference>
<dbReference type="InterPro" id="IPR010060">
    <property type="entry name" value="NRPS_synth"/>
</dbReference>
<dbReference type="OrthoDB" id="9765680at2"/>
<dbReference type="InterPro" id="IPR036736">
    <property type="entry name" value="ACP-like_sf"/>
</dbReference>
<dbReference type="EMBL" id="QKRB01000061">
    <property type="protein sequence ID" value="PZD92998.1"/>
    <property type="molecule type" value="Genomic_DNA"/>
</dbReference>
<feature type="compositionally biased region" description="Polar residues" evidence="9">
    <location>
        <begin position="1289"/>
        <end position="1304"/>
    </location>
</feature>
<reference evidence="11 12" key="1">
    <citation type="submission" date="2018-06" db="EMBL/GenBank/DDBJ databases">
        <title>Paenibacillus imtechensis sp. nov.</title>
        <authorList>
            <person name="Pinnaka A.K."/>
            <person name="Singh H."/>
            <person name="Kaur M."/>
        </authorList>
    </citation>
    <scope>NUCLEOTIDE SEQUENCE [LARGE SCALE GENOMIC DNA]</scope>
    <source>
        <strain evidence="11 12">SMB1</strain>
    </source>
</reference>
<evidence type="ECO:0000313" key="12">
    <source>
        <dbReference type="Proteomes" id="UP000249522"/>
    </source>
</evidence>
<dbReference type="Gene3D" id="3.30.300.30">
    <property type="match status" value="2"/>
</dbReference>
<dbReference type="Pfam" id="PF13193">
    <property type="entry name" value="AMP-binding_C"/>
    <property type="match status" value="1"/>
</dbReference>
<keyword evidence="8" id="KW-0511">Multifunctional enzyme</keyword>
<dbReference type="PROSITE" id="PS50075">
    <property type="entry name" value="CARRIER"/>
    <property type="match status" value="2"/>
</dbReference>
<keyword evidence="7" id="KW-0045">Antibiotic biosynthesis</keyword>
<dbReference type="Proteomes" id="UP000249522">
    <property type="component" value="Unassembled WGS sequence"/>
</dbReference>
<dbReference type="CDD" id="cd19534">
    <property type="entry name" value="E_NRPS"/>
    <property type="match status" value="1"/>
</dbReference>
<dbReference type="FunFam" id="3.30.300.30:FF:000010">
    <property type="entry name" value="Enterobactin synthetase component F"/>
    <property type="match status" value="1"/>
</dbReference>
<dbReference type="FunFam" id="3.30.300.30:FF:000015">
    <property type="entry name" value="Nonribosomal peptide synthase SidD"/>
    <property type="match status" value="1"/>
</dbReference>
<feature type="domain" description="Carrier" evidence="10">
    <location>
        <begin position="1372"/>
        <end position="1446"/>
    </location>
</feature>
<dbReference type="GO" id="GO:0031177">
    <property type="term" value="F:phosphopantetheine binding"/>
    <property type="evidence" value="ECO:0007669"/>
    <property type="project" value="InterPro"/>
</dbReference>
<organism evidence="11 12">
    <name type="scientific">Paenibacillus sambharensis</name>
    <dbReference type="NCBI Taxonomy" id="1803190"/>
    <lineage>
        <taxon>Bacteria</taxon>
        <taxon>Bacillati</taxon>
        <taxon>Bacillota</taxon>
        <taxon>Bacilli</taxon>
        <taxon>Bacillales</taxon>
        <taxon>Paenibacillaceae</taxon>
        <taxon>Paenibacillus</taxon>
    </lineage>
</organism>
<dbReference type="Pfam" id="PF00668">
    <property type="entry name" value="Condensation"/>
    <property type="match status" value="2"/>
</dbReference>
<accession>A0A2W1KZA5</accession>
<evidence type="ECO:0000256" key="3">
    <source>
        <dbReference type="ARBA" id="ARBA00022450"/>
    </source>
</evidence>
<dbReference type="NCBIfam" id="TIGR01720">
    <property type="entry name" value="NRPS-para261"/>
    <property type="match status" value="1"/>
</dbReference>
<dbReference type="FunFam" id="2.30.38.10:FF:000001">
    <property type="entry name" value="Non-ribosomal peptide synthetase PvdI"/>
    <property type="match status" value="2"/>
</dbReference>
<sequence>MEDTGVRLPDLKYLMITGETVKPAMVRRWFGLCPDIRMVNAYGPAEAADDISQYVMDKPPESEPVPIGRPIRNMRIYIVDDQLRLCPVGTIGEICVSGIGVGRGYLRDPERTAAVFLEDPFREEEGVRMYRTGDLGRWLPDGNIEFYGRKDYQVKIRGFRIELGEIEARLVEHVGVKEAVVLDVEDGQGVKQLAAYVTAAGEAAPETAELKAYLARHLPEYMVPASVQVLAELPLSPNGKIDRKALPKPELALGGGMAGGPPRTETERKLAAIWQEVLGVVEAGREQSFFEAGGHSLKAMTLVSRIHKELGAELPLREVFARPLLHMQAAYIDQAAGQGQGGAYTRIPQAPEQPFYPASPVQKRLFALSQMDGAGMSYNITMTYTLTGALDTDRLQNAWRRVVERHEALRTSFAYVDGELMQRIVPQADADIEQLPGLAAESGEEESSAVMRQAAAFFKPFDLKNGPLIRAGLLPLAADRSLFLIDIHHTIADGMSVPLLMQELCALYEGQSLQPVPLHYKDYTCWQLQEPYQQAQQEHEAYWLNELSGELPVLDLVTDYPRPAARSFEGGHVRFRMNAELTASLRSMADASGTTLYTVMLAAFSVLLSKYTAQEDILIGSPVAGRTHPDLEQVVGMFVNTVVVRSQPRQDLTFNGLLDQLKERVMRAFEHQDYPFEQLVDKLGLQRDASRNPLFDVLFILQNVDRGSLVMDQVSIEPYDYLHRTAKFDLTLFAAEEQDGISAGFEYSGQLFRQETVERMAAHYLQLLGSLAECGGQIRLSELSLLSHEERARVTAEFAVNPCELTGPATIHQRFEEQVKKRPQHPAVLYNNDTITYAELNARANLLARSIRASHPGVRAAHERQRGQENGLLVGIMTKHPVDRIAAVLAVLKAGLAYVPIDPSYPRERIAHMAEDSGMQLVLTDLAEAPQLLPGSVKVLSLGQKHGASAEENNQAANQDNPCLDIQPSDLAYIIYTSGSTGLPKGVAITHQGVVNYAAWRTQAYGIGADDRSLQLISFSFDGYGASLYSALLTGGSLVVVGDEESKDYKVISELASRHGVTSFSAIPSMYQALLDFAEAGGGLGQLKTVVLAAERPSEELVARSLRMLPKTLLINEYGPTENTIATTAQIGIEPGRTAVIGRPVGNHEIYIIDRSGQPVPVGVPGELCAAGPGLARGYWKKPELTAEKFTSHPETGRRMYRTGDMARWLEDGTIEFLGRLDEQVKIRGFRIELEEIASRLRLHPDVAEAVVSDRRDEHGQPYLCAYIIPGAETAGDDDGHIADHAQNSTARADSNSGALTASSGRPGPSYTVTARQAAGYRTFLAEALPDYMIPAYFVHLERLPLSPNGKLDKKALPAPERSSGVSEAYEAPRTEMESRLAEIWQQVLGAERVGIHDHFFNLGGDSIKAIQVSSRLHQQGLVLEMKHLFQHPVLMQLAPYIKEDEETISQDEVTGDVPLTAIQHWFFSQGFEEQHHFNQAVMLHRSSGFDTDALKQALSAMIVHHDALRMVFRQVDGYWTVRNLSAEETGPVALHIVETGSMPEGERLAYISRQVEAAQRSLDIEQGPLYRFTLLRTTDGDHLHIVIHHLVVDGVSWRILLEDLAEAYDKAERGEAVRLPAKTLSVREWAHKVWQYAGHSELLKEIPFWQAVEQNNPGPLQAGRTAGQRRPDEQAEAVMECTEEQTEQLLKQVHRTYNTEINDVLLTALALALRQWSGRQKALIHLEGHGRERLDKAYNISRTIGWFTAQYPVVLEASRPGDMGYMLKSVKDSLRRIPNHGIGYGVLEYITPQEQRQGLQFGLRPEISFNYLGQSDQALDTGAFTLSKLGSGTNISPNARKLYAMEWTGMVADGRLRMTVSYSRSEYEDAAIAELTGLYKEQLQAIISHCMGRTGTEVSPSDLVYNKLSIDKLSQISQLLNKKLK</sequence>
<comment type="similarity">
    <text evidence="2">Belongs to the ATP-dependent AMP-binding enzyme family.</text>
</comment>
<evidence type="ECO:0000256" key="9">
    <source>
        <dbReference type="SAM" id="MobiDB-lite"/>
    </source>
</evidence>
<dbReference type="Pfam" id="PF00550">
    <property type="entry name" value="PP-binding"/>
    <property type="match status" value="2"/>
</dbReference>
<evidence type="ECO:0000256" key="7">
    <source>
        <dbReference type="ARBA" id="ARBA00023194"/>
    </source>
</evidence>
<dbReference type="InterPro" id="IPR023213">
    <property type="entry name" value="CAT-like_dom_sf"/>
</dbReference>
<dbReference type="InterPro" id="IPR010071">
    <property type="entry name" value="AA_adenyl_dom"/>
</dbReference>
<evidence type="ECO:0000256" key="1">
    <source>
        <dbReference type="ARBA" id="ARBA00001957"/>
    </source>
</evidence>
<dbReference type="Gene3D" id="3.30.559.30">
    <property type="entry name" value="Nonribosomal peptide synthetase, condensation domain"/>
    <property type="match status" value="2"/>
</dbReference>
<dbReference type="InterPro" id="IPR025110">
    <property type="entry name" value="AMP-bd_C"/>
</dbReference>
<evidence type="ECO:0000256" key="8">
    <source>
        <dbReference type="ARBA" id="ARBA00023268"/>
    </source>
</evidence>
<dbReference type="InterPro" id="IPR042099">
    <property type="entry name" value="ANL_N_sf"/>
</dbReference>
<feature type="region of interest" description="Disordered" evidence="9">
    <location>
        <begin position="1289"/>
        <end position="1310"/>
    </location>
</feature>
<dbReference type="InterPro" id="IPR009081">
    <property type="entry name" value="PP-bd_ACP"/>
</dbReference>
<comment type="caution">
    <text evidence="11">The sequence shown here is derived from an EMBL/GenBank/DDBJ whole genome shotgun (WGS) entry which is preliminary data.</text>
</comment>
<dbReference type="InterPro" id="IPR020806">
    <property type="entry name" value="PKS_PP-bd"/>
</dbReference>
<dbReference type="PANTHER" id="PTHR45527:SF1">
    <property type="entry name" value="FATTY ACID SYNTHASE"/>
    <property type="match status" value="1"/>
</dbReference>
<dbReference type="SMART" id="SM00823">
    <property type="entry name" value="PKS_PP"/>
    <property type="match status" value="2"/>
</dbReference>
<dbReference type="GO" id="GO:0005737">
    <property type="term" value="C:cytoplasm"/>
    <property type="evidence" value="ECO:0007669"/>
    <property type="project" value="TreeGrafter"/>
</dbReference>
<dbReference type="CDD" id="cd19531">
    <property type="entry name" value="LCL_NRPS-like"/>
    <property type="match status" value="1"/>
</dbReference>
<keyword evidence="5" id="KW-0436">Ligase</keyword>
<comment type="cofactor">
    <cofactor evidence="1">
        <name>pantetheine 4'-phosphate</name>
        <dbReference type="ChEBI" id="CHEBI:47942"/>
    </cofactor>
</comment>
<dbReference type="RefSeq" id="WP_111149771.1">
    <property type="nucleotide sequence ID" value="NZ_QKRB01000061.1"/>
</dbReference>
<evidence type="ECO:0000313" key="11">
    <source>
        <dbReference type="EMBL" id="PZD92998.1"/>
    </source>
</evidence>
<dbReference type="FunFam" id="3.40.50.980:FF:000001">
    <property type="entry name" value="Non-ribosomal peptide synthetase"/>
    <property type="match status" value="1"/>
</dbReference>
<dbReference type="InterPro" id="IPR045851">
    <property type="entry name" value="AMP-bd_C_sf"/>
</dbReference>
<dbReference type="GO" id="GO:0016874">
    <property type="term" value="F:ligase activity"/>
    <property type="evidence" value="ECO:0007669"/>
    <property type="project" value="UniProtKB-KW"/>
</dbReference>
<dbReference type="InterPro" id="IPR001242">
    <property type="entry name" value="Condensation_dom"/>
</dbReference>
<dbReference type="PROSITE" id="PS00012">
    <property type="entry name" value="PHOSPHOPANTETHEINE"/>
    <property type="match status" value="1"/>
</dbReference>
<dbReference type="GO" id="GO:0044550">
    <property type="term" value="P:secondary metabolite biosynthetic process"/>
    <property type="evidence" value="ECO:0007669"/>
    <property type="project" value="TreeGrafter"/>
</dbReference>
<dbReference type="NCBIfam" id="TIGR01733">
    <property type="entry name" value="AA-adenyl-dom"/>
    <property type="match status" value="1"/>
</dbReference>
<dbReference type="InterPro" id="IPR000873">
    <property type="entry name" value="AMP-dep_synth/lig_dom"/>
</dbReference>
<dbReference type="InterPro" id="IPR006162">
    <property type="entry name" value="Ppantetheine_attach_site"/>
</dbReference>
<keyword evidence="12" id="KW-1185">Reference proteome</keyword>
<dbReference type="InterPro" id="IPR020845">
    <property type="entry name" value="AMP-binding_CS"/>
</dbReference>
<evidence type="ECO:0000256" key="2">
    <source>
        <dbReference type="ARBA" id="ARBA00006432"/>
    </source>
</evidence>
<dbReference type="GO" id="GO:0017000">
    <property type="term" value="P:antibiotic biosynthetic process"/>
    <property type="evidence" value="ECO:0007669"/>
    <property type="project" value="UniProtKB-KW"/>
</dbReference>
<dbReference type="PANTHER" id="PTHR45527">
    <property type="entry name" value="NONRIBOSOMAL PEPTIDE SYNTHETASE"/>
    <property type="match status" value="1"/>
</dbReference>
<dbReference type="Gene3D" id="3.30.559.10">
    <property type="entry name" value="Chloramphenicol acetyltransferase-like domain"/>
    <property type="match status" value="2"/>
</dbReference>
<evidence type="ECO:0000256" key="4">
    <source>
        <dbReference type="ARBA" id="ARBA00022553"/>
    </source>
</evidence>
<proteinExistence type="inferred from homology"/>
<protein>
    <recommendedName>
        <fullName evidence="10">Carrier domain-containing protein</fullName>
    </recommendedName>
</protein>
<dbReference type="Pfam" id="PF00501">
    <property type="entry name" value="AMP-binding"/>
    <property type="match status" value="2"/>
</dbReference>
<evidence type="ECO:0000256" key="5">
    <source>
        <dbReference type="ARBA" id="ARBA00022598"/>
    </source>
</evidence>
<evidence type="ECO:0000259" key="10">
    <source>
        <dbReference type="PROSITE" id="PS50075"/>
    </source>
</evidence>